<name>A0A9W6SLJ4_9ACTN</name>
<gene>
    <name evidence="1" type="ORF">Afil01_32750</name>
</gene>
<organism evidence="1 2">
    <name type="scientific">Actinorhabdospora filicis</name>
    <dbReference type="NCBI Taxonomy" id="1785913"/>
    <lineage>
        <taxon>Bacteria</taxon>
        <taxon>Bacillati</taxon>
        <taxon>Actinomycetota</taxon>
        <taxon>Actinomycetes</taxon>
        <taxon>Micromonosporales</taxon>
        <taxon>Micromonosporaceae</taxon>
        <taxon>Actinorhabdospora</taxon>
    </lineage>
</organism>
<evidence type="ECO:0000313" key="2">
    <source>
        <dbReference type="Proteomes" id="UP001165079"/>
    </source>
</evidence>
<evidence type="ECO:0000313" key="1">
    <source>
        <dbReference type="EMBL" id="GLZ78468.1"/>
    </source>
</evidence>
<dbReference type="EMBL" id="BSTX01000002">
    <property type="protein sequence ID" value="GLZ78468.1"/>
    <property type="molecule type" value="Genomic_DNA"/>
</dbReference>
<protein>
    <submittedName>
        <fullName evidence="1">Uncharacterized protein</fullName>
    </submittedName>
</protein>
<comment type="caution">
    <text evidence="1">The sequence shown here is derived from an EMBL/GenBank/DDBJ whole genome shotgun (WGS) entry which is preliminary data.</text>
</comment>
<dbReference type="Proteomes" id="UP001165079">
    <property type="component" value="Unassembled WGS sequence"/>
</dbReference>
<keyword evidence="2" id="KW-1185">Reference proteome</keyword>
<proteinExistence type="predicted"/>
<accession>A0A9W6SLJ4</accession>
<sequence length="117" mass="12440">MSTPLTDGLGPLAQPPAGEPLDVLVLTTALRSGEQIVIHGVLADRHLDRDQVLRAATAAGLDLDRVRREWTGWLADRGAGVKRQGVLRAARLLGVAESTAMDAWQLSQRPAGAGEEN</sequence>
<dbReference type="RefSeq" id="WP_285663620.1">
    <property type="nucleotide sequence ID" value="NZ_BSTX01000002.1"/>
</dbReference>
<dbReference type="AlphaFoldDB" id="A0A9W6SLJ4"/>
<reference evidence="1" key="1">
    <citation type="submission" date="2023-03" db="EMBL/GenBank/DDBJ databases">
        <title>Actinorhabdospora filicis NBRC 111898.</title>
        <authorList>
            <person name="Ichikawa N."/>
            <person name="Sato H."/>
            <person name="Tonouchi N."/>
        </authorList>
    </citation>
    <scope>NUCLEOTIDE SEQUENCE</scope>
    <source>
        <strain evidence="1">NBRC 111898</strain>
    </source>
</reference>